<keyword evidence="2" id="KW-1185">Reference proteome</keyword>
<dbReference type="EMBL" id="LQBL01000008">
    <property type="protein sequence ID" value="KUG57121.1"/>
    <property type="molecule type" value="Genomic_DNA"/>
</dbReference>
<reference evidence="1 2" key="1">
    <citation type="submission" date="2015-12" db="EMBL/GenBank/DDBJ databases">
        <title>Serinicoccus chungangenesis strain CD08_5 genome sequencing and assembly.</title>
        <authorList>
            <person name="Chander A.M."/>
            <person name="Kaur G."/>
            <person name="Nair G.R."/>
            <person name="Dhawan D.K."/>
            <person name="Kochhar R.K."/>
            <person name="Mayilraj S."/>
            <person name="Bhadada S.K."/>
        </authorList>
    </citation>
    <scope>NUCLEOTIDE SEQUENCE [LARGE SCALE GENOMIC DNA]</scope>
    <source>
        <strain evidence="1 2">CD08_5</strain>
    </source>
</reference>
<evidence type="ECO:0000313" key="1">
    <source>
        <dbReference type="EMBL" id="KUG57121.1"/>
    </source>
</evidence>
<comment type="caution">
    <text evidence="1">The sequence shown here is derived from an EMBL/GenBank/DDBJ whole genome shotgun (WGS) entry which is preliminary data.</text>
</comment>
<organism evidence="1 2">
    <name type="scientific">Serinicoccus chungangensis</name>
    <dbReference type="NCBI Taxonomy" id="767452"/>
    <lineage>
        <taxon>Bacteria</taxon>
        <taxon>Bacillati</taxon>
        <taxon>Actinomycetota</taxon>
        <taxon>Actinomycetes</taxon>
        <taxon>Micrococcales</taxon>
        <taxon>Ornithinimicrobiaceae</taxon>
        <taxon>Serinicoccus</taxon>
    </lineage>
</organism>
<dbReference type="AlphaFoldDB" id="A0A0W8IAX2"/>
<name>A0A0W8IAX2_9MICO</name>
<gene>
    <name evidence="1" type="ORF">AVL62_15120</name>
</gene>
<dbReference type="Proteomes" id="UP000054837">
    <property type="component" value="Unassembled WGS sequence"/>
</dbReference>
<proteinExistence type="predicted"/>
<accession>A0A0W8IAX2</accession>
<sequence>MSWNGDRLALWDFERFDVDGLVGLDAVHYAVSTVSRGRTPTFDVVLAGIDLARRSFVNDGTDVDALVTAYLAAISLRYLERSTGLRGELIAPRAELMLGALQRWLDMPQAAAGLG</sequence>
<evidence type="ECO:0008006" key="3">
    <source>
        <dbReference type="Google" id="ProtNLM"/>
    </source>
</evidence>
<evidence type="ECO:0000313" key="2">
    <source>
        <dbReference type="Proteomes" id="UP000054837"/>
    </source>
</evidence>
<protein>
    <recommendedName>
        <fullName evidence="3">Aminoglycoside phosphotransferase domain-containing protein</fullName>
    </recommendedName>
</protein>